<name>A0AAD5VC77_9APHY</name>
<evidence type="ECO:0000313" key="3">
    <source>
        <dbReference type="EMBL" id="KAJ3491688.1"/>
    </source>
</evidence>
<dbReference type="Proteomes" id="UP001212997">
    <property type="component" value="Unassembled WGS sequence"/>
</dbReference>
<keyword evidence="4" id="KW-1185">Reference proteome</keyword>
<feature type="compositionally biased region" description="Basic and acidic residues" evidence="1">
    <location>
        <begin position="271"/>
        <end position="293"/>
    </location>
</feature>
<feature type="region of interest" description="Disordered" evidence="1">
    <location>
        <begin position="210"/>
        <end position="317"/>
    </location>
</feature>
<evidence type="ECO:0000256" key="1">
    <source>
        <dbReference type="SAM" id="MobiDB-lite"/>
    </source>
</evidence>
<sequence>MPKHMGFQAHVTDENWNRLTEYKVETLDEEKLVTCYIPSSVNQRFNISARCNNDLDNDLRWVCFIDVDGTRVGERYCDRRGCKFDAVTTSKDAVRPLIFTHLNLTGMPKTKEDLFDSDSTELLDDEEACTVGNKLIDLGTIQVSFVRFRPREGLSDGTDHAALESLVVHEKTLEIQSLVSQGLARRGNMLINGLSLNTNILRAQEIAPRPEVNPQEDFDLPDPLEHTGGSNRKRSTDGDSSHTNPIRKKKRVKKENEEGSSQAEIANMKTQRKELQDKLCEVEKKLNENDGPKTEGFNTSAPASTQGKLVIIDLTNE</sequence>
<evidence type="ECO:0000313" key="4">
    <source>
        <dbReference type="Proteomes" id="UP001212997"/>
    </source>
</evidence>
<dbReference type="InterPro" id="IPR057678">
    <property type="entry name" value="DUF7918"/>
</dbReference>
<evidence type="ECO:0000259" key="2">
    <source>
        <dbReference type="Pfam" id="PF25534"/>
    </source>
</evidence>
<organism evidence="3 4">
    <name type="scientific">Meripilus lineatus</name>
    <dbReference type="NCBI Taxonomy" id="2056292"/>
    <lineage>
        <taxon>Eukaryota</taxon>
        <taxon>Fungi</taxon>
        <taxon>Dikarya</taxon>
        <taxon>Basidiomycota</taxon>
        <taxon>Agaricomycotina</taxon>
        <taxon>Agaricomycetes</taxon>
        <taxon>Polyporales</taxon>
        <taxon>Meripilaceae</taxon>
        <taxon>Meripilus</taxon>
    </lineage>
</organism>
<feature type="domain" description="DUF7918" evidence="2">
    <location>
        <begin position="17"/>
        <end position="173"/>
    </location>
</feature>
<reference evidence="3" key="1">
    <citation type="submission" date="2022-07" db="EMBL/GenBank/DDBJ databases">
        <title>Genome Sequence of Physisporinus lineatus.</title>
        <authorList>
            <person name="Buettner E."/>
        </authorList>
    </citation>
    <scope>NUCLEOTIDE SEQUENCE</scope>
    <source>
        <strain evidence="3">VT162</strain>
    </source>
</reference>
<proteinExistence type="predicted"/>
<dbReference type="EMBL" id="JANAWD010000008">
    <property type="protein sequence ID" value="KAJ3491688.1"/>
    <property type="molecule type" value="Genomic_DNA"/>
</dbReference>
<comment type="caution">
    <text evidence="3">The sequence shown here is derived from an EMBL/GenBank/DDBJ whole genome shotgun (WGS) entry which is preliminary data.</text>
</comment>
<dbReference type="Pfam" id="PF25534">
    <property type="entry name" value="DUF7918"/>
    <property type="match status" value="1"/>
</dbReference>
<feature type="compositionally biased region" description="Polar residues" evidence="1">
    <location>
        <begin position="296"/>
        <end position="307"/>
    </location>
</feature>
<dbReference type="AlphaFoldDB" id="A0AAD5VC77"/>
<accession>A0AAD5VC77</accession>
<gene>
    <name evidence="3" type="ORF">NLI96_g504</name>
</gene>
<protein>
    <recommendedName>
        <fullName evidence="2">DUF7918 domain-containing protein</fullName>
    </recommendedName>
</protein>